<comment type="similarity">
    <text evidence="1">Belongs to the aldehyde dehydrogenase family.</text>
</comment>
<feature type="domain" description="Aldehyde dehydrogenase" evidence="3">
    <location>
        <begin position="17"/>
        <end position="123"/>
    </location>
</feature>
<dbReference type="Pfam" id="PF00171">
    <property type="entry name" value="Aldedh"/>
    <property type="match status" value="1"/>
</dbReference>
<dbReference type="EMBL" id="JACHJY010000002">
    <property type="protein sequence ID" value="MBB4980794.1"/>
    <property type="molecule type" value="Genomic_DNA"/>
</dbReference>
<accession>A0A7W7X9T6</accession>
<evidence type="ECO:0000313" key="4">
    <source>
        <dbReference type="EMBL" id="MBB4980794.1"/>
    </source>
</evidence>
<reference evidence="4 5" key="1">
    <citation type="submission" date="2020-08" db="EMBL/GenBank/DDBJ databases">
        <title>Genomic Encyclopedia of Type Strains, Phase III (KMG-III): the genomes of soil and plant-associated and newly described type strains.</title>
        <authorList>
            <person name="Whitman W."/>
        </authorList>
    </citation>
    <scope>NUCLEOTIDE SEQUENCE [LARGE SCALE GENOMIC DNA]</scope>
    <source>
        <strain evidence="4 5">SFB5A</strain>
    </source>
</reference>
<dbReference type="Proteomes" id="UP000582643">
    <property type="component" value="Unassembled WGS sequence"/>
</dbReference>
<comment type="caution">
    <text evidence="4">The sequence shown here is derived from an EMBL/GenBank/DDBJ whole genome shotgun (WGS) entry which is preliminary data.</text>
</comment>
<dbReference type="InterPro" id="IPR016162">
    <property type="entry name" value="Ald_DH_N"/>
</dbReference>
<dbReference type="SUPFAM" id="SSF53720">
    <property type="entry name" value="ALDH-like"/>
    <property type="match status" value="1"/>
</dbReference>
<dbReference type="InterPro" id="IPR016161">
    <property type="entry name" value="Ald_DH/histidinol_DH"/>
</dbReference>
<dbReference type="Gene3D" id="3.40.605.10">
    <property type="entry name" value="Aldehyde Dehydrogenase, Chain A, domain 1"/>
    <property type="match status" value="1"/>
</dbReference>
<sequence>MAIISTGPPRSPRPPSTVFADVDNTSTIAQEEIFGPVLSVIAYDGGHDAVRIANESDYGLGGSVWTSDPERGRSVARRVRTGTIGVNRYLPDIAAPFGGVKSSGHGRDLGPEALAAHLEAKSIYV</sequence>
<dbReference type="GO" id="GO:0016620">
    <property type="term" value="F:oxidoreductase activity, acting on the aldehyde or oxo group of donors, NAD or NADP as acceptor"/>
    <property type="evidence" value="ECO:0007669"/>
    <property type="project" value="InterPro"/>
</dbReference>
<keyword evidence="5" id="KW-1185">Reference proteome</keyword>
<evidence type="ECO:0000259" key="3">
    <source>
        <dbReference type="Pfam" id="PF00171"/>
    </source>
</evidence>
<name>A0A7W7X9T6_9ACTN</name>
<dbReference type="RefSeq" id="WP_221517895.1">
    <property type="nucleotide sequence ID" value="NZ_JACHJY010000002.1"/>
</dbReference>
<organism evidence="4 5">
    <name type="scientific">Streptomyces nymphaeiformis</name>
    <dbReference type="NCBI Taxonomy" id="2663842"/>
    <lineage>
        <taxon>Bacteria</taxon>
        <taxon>Bacillati</taxon>
        <taxon>Actinomycetota</taxon>
        <taxon>Actinomycetes</taxon>
        <taxon>Kitasatosporales</taxon>
        <taxon>Streptomycetaceae</taxon>
        <taxon>Streptomyces</taxon>
    </lineage>
</organism>
<dbReference type="PANTHER" id="PTHR42804:SF1">
    <property type="entry name" value="ALDEHYDE DEHYDROGENASE-RELATED"/>
    <property type="match status" value="1"/>
</dbReference>
<keyword evidence="2" id="KW-0560">Oxidoreductase</keyword>
<proteinExistence type="inferred from homology"/>
<dbReference type="AlphaFoldDB" id="A0A7W7X9T6"/>
<dbReference type="Gene3D" id="3.40.309.10">
    <property type="entry name" value="Aldehyde Dehydrogenase, Chain A, domain 2"/>
    <property type="match status" value="1"/>
</dbReference>
<protein>
    <submittedName>
        <fullName evidence="4">Acyl-CoA reductase-like NAD-dependent aldehyde dehydrogenase</fullName>
    </submittedName>
</protein>
<evidence type="ECO:0000256" key="2">
    <source>
        <dbReference type="ARBA" id="ARBA00023002"/>
    </source>
</evidence>
<gene>
    <name evidence="4" type="ORF">GGE06_001702</name>
</gene>
<dbReference type="InterPro" id="IPR015590">
    <property type="entry name" value="Aldehyde_DH_dom"/>
</dbReference>
<evidence type="ECO:0000313" key="5">
    <source>
        <dbReference type="Proteomes" id="UP000582643"/>
    </source>
</evidence>
<dbReference type="PANTHER" id="PTHR42804">
    <property type="entry name" value="ALDEHYDE DEHYDROGENASE"/>
    <property type="match status" value="1"/>
</dbReference>
<dbReference type="InterPro" id="IPR016163">
    <property type="entry name" value="Ald_DH_C"/>
</dbReference>
<evidence type="ECO:0000256" key="1">
    <source>
        <dbReference type="ARBA" id="ARBA00009986"/>
    </source>
</evidence>